<dbReference type="InterPro" id="IPR021783">
    <property type="entry name" value="DUF3348"/>
</dbReference>
<dbReference type="OrthoDB" id="5949373at2"/>
<name>A0A3S0Q928_9BURK</name>
<feature type="region of interest" description="Disordered" evidence="1">
    <location>
        <begin position="178"/>
        <end position="203"/>
    </location>
</feature>
<reference evidence="2 3" key="1">
    <citation type="submission" date="2018-12" db="EMBL/GenBank/DDBJ databases">
        <title>The genome of Variovorax gossypii DSM 100435.</title>
        <authorList>
            <person name="Gao J."/>
            <person name="Sun J."/>
        </authorList>
    </citation>
    <scope>NUCLEOTIDE SEQUENCE [LARGE SCALE GENOMIC DNA]</scope>
    <source>
        <strain evidence="2 3">DSM 100435</strain>
    </source>
</reference>
<dbReference type="AlphaFoldDB" id="A0A3S0Q928"/>
<dbReference type="Proteomes" id="UP000267418">
    <property type="component" value="Unassembled WGS sequence"/>
</dbReference>
<dbReference type="Pfam" id="PF11828">
    <property type="entry name" value="DUF3348"/>
    <property type="match status" value="1"/>
</dbReference>
<keyword evidence="3" id="KW-1185">Reference proteome</keyword>
<protein>
    <submittedName>
        <fullName evidence="2">DUF3348 domain-containing protein</fullName>
    </submittedName>
</protein>
<organism evidence="2 3">
    <name type="scientific">Variovorax gossypii</name>
    <dbReference type="NCBI Taxonomy" id="1679495"/>
    <lineage>
        <taxon>Bacteria</taxon>
        <taxon>Pseudomonadati</taxon>
        <taxon>Pseudomonadota</taxon>
        <taxon>Betaproteobacteria</taxon>
        <taxon>Burkholderiales</taxon>
        <taxon>Comamonadaceae</taxon>
        <taxon>Variovorax</taxon>
    </lineage>
</organism>
<sequence length="244" mass="26612">MEQVSRRTGFNGSALIRLLSRLSNVDAREPAQPTADRLSQWFGWTDAISLSAALDGAPATPQTGLRAPRNNEESECQRVKTALATAIVEDDTFGAGKDAASDFTPYKRRYLARQQAMEAGASTLRGKLRAAMAAKSPAMARLASVDVVMAQVLEAREYSLLSAVPGILERHFERLRKAAEAPPAEADAEASETDDNPHSVQPADEWLDVFRKDAQDVLLAELDFRFQPVEGLLDALRTQATRTS</sequence>
<evidence type="ECO:0000313" key="3">
    <source>
        <dbReference type="Proteomes" id="UP000267418"/>
    </source>
</evidence>
<comment type="caution">
    <text evidence="2">The sequence shown here is derived from an EMBL/GenBank/DDBJ whole genome shotgun (WGS) entry which is preliminary data.</text>
</comment>
<dbReference type="RefSeq" id="WP_126471748.1">
    <property type="nucleotide sequence ID" value="NZ_RXOE01000004.1"/>
</dbReference>
<proteinExistence type="predicted"/>
<accession>A0A3S0Q928</accession>
<gene>
    <name evidence="2" type="ORF">EJP69_17480</name>
</gene>
<evidence type="ECO:0000256" key="1">
    <source>
        <dbReference type="SAM" id="MobiDB-lite"/>
    </source>
</evidence>
<dbReference type="EMBL" id="RXOE01000004">
    <property type="protein sequence ID" value="RTQ33316.1"/>
    <property type="molecule type" value="Genomic_DNA"/>
</dbReference>
<evidence type="ECO:0000313" key="2">
    <source>
        <dbReference type="EMBL" id="RTQ33316.1"/>
    </source>
</evidence>